<dbReference type="EMBL" id="BK015276">
    <property type="protein sequence ID" value="DAD99162.1"/>
    <property type="molecule type" value="Genomic_DNA"/>
</dbReference>
<accession>A0A8S5NY63</accession>
<organism evidence="1">
    <name type="scientific">Podoviridae sp. ct8eG6</name>
    <dbReference type="NCBI Taxonomy" id="2825223"/>
    <lineage>
        <taxon>Viruses</taxon>
        <taxon>Duplodnaviria</taxon>
        <taxon>Heunggongvirae</taxon>
        <taxon>Uroviricota</taxon>
        <taxon>Caudoviricetes</taxon>
    </lineage>
</organism>
<protein>
    <submittedName>
        <fullName evidence="1">Uncharacterized protein</fullName>
    </submittedName>
</protein>
<reference evidence="1" key="1">
    <citation type="journal article" date="2021" name="Proc. Natl. Acad. Sci. U.S.A.">
        <title>A Catalog of Tens of Thousands of Viruses from Human Metagenomes Reveals Hidden Associations with Chronic Diseases.</title>
        <authorList>
            <person name="Tisza M.J."/>
            <person name="Buck C.B."/>
        </authorList>
    </citation>
    <scope>NUCLEOTIDE SEQUENCE</scope>
    <source>
        <strain evidence="1">Ct8eG6</strain>
    </source>
</reference>
<proteinExistence type="predicted"/>
<evidence type="ECO:0000313" key="1">
    <source>
        <dbReference type="EMBL" id="DAD99162.1"/>
    </source>
</evidence>
<name>A0A8S5NY63_9CAUD</name>
<sequence length="37" mass="4285">MINTSASRDYNSYARVGESQLYNFGFEYAIKMNKTIT</sequence>